<dbReference type="Proteomes" id="UP000606172">
    <property type="component" value="Unassembled WGS sequence"/>
</dbReference>
<evidence type="ECO:0000256" key="2">
    <source>
        <dbReference type="ARBA" id="ARBA00030602"/>
    </source>
</evidence>
<evidence type="ECO:0000313" key="4">
    <source>
        <dbReference type="EMBL" id="GII95799.1"/>
    </source>
</evidence>
<protein>
    <recommendedName>
        <fullName evidence="2">Putative gamma-glutamylcyclotransferase</fullName>
    </recommendedName>
</protein>
<dbReference type="InterPro" id="IPR009288">
    <property type="entry name" value="AIG2-like_dom"/>
</dbReference>
<keyword evidence="1" id="KW-0808">Transferase</keyword>
<evidence type="ECO:0000259" key="3">
    <source>
        <dbReference type="Pfam" id="PF06094"/>
    </source>
</evidence>
<dbReference type="EMBL" id="BOOW01000038">
    <property type="protein sequence ID" value="GII95799.1"/>
    <property type="molecule type" value="Genomic_DNA"/>
</dbReference>
<sequence>MTRVSAFAAREEFVIDVGKGPMPSAADNSSPDRLAEAPEALFVYGSLLFPEVLLALLDRVPVGVPTVVDGWRVAELAGHSYPVLVPASSSARGRIITGLGMDEWRVIDAFEDEFYELHRLTTTDGRVCWAYAATVPPENVTAGDWDMEYFSDHYLADFVAGSRA</sequence>
<name>A0A919RPH9_9ACTN</name>
<feature type="domain" description="Gamma-glutamylcyclotransferase AIG2-like" evidence="3">
    <location>
        <begin position="41"/>
        <end position="146"/>
    </location>
</feature>
<dbReference type="CDD" id="cd06661">
    <property type="entry name" value="GGCT_like"/>
    <property type="match status" value="1"/>
</dbReference>
<evidence type="ECO:0000256" key="1">
    <source>
        <dbReference type="ARBA" id="ARBA00022679"/>
    </source>
</evidence>
<dbReference type="Gene3D" id="3.10.490.10">
    <property type="entry name" value="Gamma-glutamyl cyclotransferase-like"/>
    <property type="match status" value="1"/>
</dbReference>
<dbReference type="InterPro" id="IPR045038">
    <property type="entry name" value="AIG2-like"/>
</dbReference>
<dbReference type="Pfam" id="PF06094">
    <property type="entry name" value="GGACT"/>
    <property type="match status" value="1"/>
</dbReference>
<dbReference type="InterPro" id="IPR036568">
    <property type="entry name" value="GGCT-like_sf"/>
</dbReference>
<dbReference type="InterPro" id="IPR013024">
    <property type="entry name" value="GGCT-like"/>
</dbReference>
<dbReference type="SUPFAM" id="SSF110857">
    <property type="entry name" value="Gamma-glutamyl cyclotransferase-like"/>
    <property type="match status" value="1"/>
</dbReference>
<reference evidence="4" key="1">
    <citation type="submission" date="2021-01" db="EMBL/GenBank/DDBJ databases">
        <title>Whole genome shotgun sequence of Sinosporangium siamense NBRC 109515.</title>
        <authorList>
            <person name="Komaki H."/>
            <person name="Tamura T."/>
        </authorList>
    </citation>
    <scope>NUCLEOTIDE SEQUENCE</scope>
    <source>
        <strain evidence="4">NBRC 109515</strain>
    </source>
</reference>
<dbReference type="PANTHER" id="PTHR31544:SF2">
    <property type="entry name" value="AIG2-LIKE PROTEIN D"/>
    <property type="match status" value="1"/>
</dbReference>
<dbReference type="RefSeq" id="WP_380659483.1">
    <property type="nucleotide sequence ID" value="NZ_JBHLZQ010000011.1"/>
</dbReference>
<accession>A0A919RPH9</accession>
<dbReference type="PANTHER" id="PTHR31544">
    <property type="entry name" value="AIG2-LIKE PROTEIN D"/>
    <property type="match status" value="1"/>
</dbReference>
<dbReference type="AlphaFoldDB" id="A0A919RPH9"/>
<gene>
    <name evidence="4" type="ORF">Ssi02_60300</name>
</gene>
<evidence type="ECO:0000313" key="5">
    <source>
        <dbReference type="Proteomes" id="UP000606172"/>
    </source>
</evidence>
<comment type="caution">
    <text evidence="4">The sequence shown here is derived from an EMBL/GenBank/DDBJ whole genome shotgun (WGS) entry which is preliminary data.</text>
</comment>
<dbReference type="GO" id="GO:0016740">
    <property type="term" value="F:transferase activity"/>
    <property type="evidence" value="ECO:0007669"/>
    <property type="project" value="UniProtKB-KW"/>
</dbReference>
<keyword evidence="5" id="KW-1185">Reference proteome</keyword>
<proteinExistence type="predicted"/>
<organism evidence="4 5">
    <name type="scientific">Sinosporangium siamense</name>
    <dbReference type="NCBI Taxonomy" id="1367973"/>
    <lineage>
        <taxon>Bacteria</taxon>
        <taxon>Bacillati</taxon>
        <taxon>Actinomycetota</taxon>
        <taxon>Actinomycetes</taxon>
        <taxon>Streptosporangiales</taxon>
        <taxon>Streptosporangiaceae</taxon>
        <taxon>Sinosporangium</taxon>
    </lineage>
</organism>